<organism evidence="2 3">
    <name type="scientific">Penicillium brevicompactum</name>
    <dbReference type="NCBI Taxonomy" id="5074"/>
    <lineage>
        <taxon>Eukaryota</taxon>
        <taxon>Fungi</taxon>
        <taxon>Dikarya</taxon>
        <taxon>Ascomycota</taxon>
        <taxon>Pezizomycotina</taxon>
        <taxon>Eurotiomycetes</taxon>
        <taxon>Eurotiomycetidae</taxon>
        <taxon>Eurotiales</taxon>
        <taxon>Aspergillaceae</taxon>
        <taxon>Penicillium</taxon>
    </lineage>
</organism>
<evidence type="ECO:0000256" key="1">
    <source>
        <dbReference type="SAM" id="MobiDB-lite"/>
    </source>
</evidence>
<accession>A0A9W9RUU1</accession>
<dbReference type="AlphaFoldDB" id="A0A9W9RUU1"/>
<keyword evidence="3" id="KW-1185">Reference proteome</keyword>
<feature type="region of interest" description="Disordered" evidence="1">
    <location>
        <begin position="1"/>
        <end position="93"/>
    </location>
</feature>
<feature type="region of interest" description="Disordered" evidence="1">
    <location>
        <begin position="132"/>
        <end position="151"/>
    </location>
</feature>
<dbReference type="Proteomes" id="UP001148299">
    <property type="component" value="Unassembled WGS sequence"/>
</dbReference>
<evidence type="ECO:0000313" key="2">
    <source>
        <dbReference type="EMBL" id="KAJ5366692.1"/>
    </source>
</evidence>
<gene>
    <name evidence="2" type="ORF">N7541_000633</name>
</gene>
<feature type="compositionally biased region" description="Polar residues" evidence="1">
    <location>
        <begin position="1"/>
        <end position="17"/>
    </location>
</feature>
<sequence>MVFTRSSNSTQPSSYATSGSDYSGGSRRSRRLAQKPAGYFSEQSQQERNETLRKQLEEELPSRLGKRGRAGSLSNGSKSKKPRQLPKLPEQEPLDIETFLADLSNDYTDEWEANRPRPKLAAKKMVWKRVKTPPVGQPVNPPKGWSEDEPDLDPEDFPAQIARCKERIGEGLMVHVYEIKLGGLLELRRQQFELMAETPGVSLDVAHRLKTLEGMLASLVNEGDKFNLIESIENIIVAYKSGVLKWTPGLVTYWNDGYQLCQPRPFDWREFRYLHDENDGLNTGFHTEGLFGPEPTSQNPSYLEYKTFPFDNHKSSWQDFIEMKLSLRIPLAPPGLAQWTDLSFIDDTGANIMQIYSSDVKNLMESNPHTFQGNYPMPRCLGIVSLSNADGTSNSLVVRELEVNIWDRSKGCFMGQWESVPAVIRPGDSMVGGRPLPRLNGPWARWRYYTATVPNVKKLGVYDYNPTKPPPGFQSIADAPPPAPYVSQGWHLEPTEDHNVDLNLPAGR</sequence>
<comment type="caution">
    <text evidence="2">The sequence shown here is derived from an EMBL/GenBank/DDBJ whole genome shotgun (WGS) entry which is preliminary data.</text>
</comment>
<name>A0A9W9RUU1_PENBR</name>
<proteinExistence type="predicted"/>
<reference evidence="2" key="2">
    <citation type="journal article" date="2023" name="IMA Fungus">
        <title>Comparative genomic study of the Penicillium genus elucidates a diverse pangenome and 15 lateral gene transfer events.</title>
        <authorList>
            <person name="Petersen C."/>
            <person name="Sorensen T."/>
            <person name="Nielsen M.R."/>
            <person name="Sondergaard T.E."/>
            <person name="Sorensen J.L."/>
            <person name="Fitzpatrick D.A."/>
            <person name="Frisvad J.C."/>
            <person name="Nielsen K.L."/>
        </authorList>
    </citation>
    <scope>NUCLEOTIDE SEQUENCE</scope>
    <source>
        <strain evidence="2">IBT 35675</strain>
    </source>
</reference>
<protein>
    <submittedName>
        <fullName evidence="2">Uncharacterized protein</fullName>
    </submittedName>
</protein>
<evidence type="ECO:0000313" key="3">
    <source>
        <dbReference type="Proteomes" id="UP001148299"/>
    </source>
</evidence>
<reference evidence="2" key="1">
    <citation type="submission" date="2022-12" db="EMBL/GenBank/DDBJ databases">
        <authorList>
            <person name="Petersen C."/>
        </authorList>
    </citation>
    <scope>NUCLEOTIDE SEQUENCE</scope>
    <source>
        <strain evidence="2">IBT 35675</strain>
    </source>
</reference>
<dbReference type="EMBL" id="JAPZBR010000001">
    <property type="protein sequence ID" value="KAJ5366692.1"/>
    <property type="molecule type" value="Genomic_DNA"/>
</dbReference>
<feature type="compositionally biased region" description="Basic and acidic residues" evidence="1">
    <location>
        <begin position="45"/>
        <end position="61"/>
    </location>
</feature>